<dbReference type="PROSITE" id="PS00775">
    <property type="entry name" value="GLYCOSYL_HYDROL_F3"/>
    <property type="match status" value="1"/>
</dbReference>
<dbReference type="InterPro" id="IPR002772">
    <property type="entry name" value="Glyco_hydro_3_C"/>
</dbReference>
<evidence type="ECO:0000313" key="10">
    <source>
        <dbReference type="Proteomes" id="UP000549913"/>
    </source>
</evidence>
<feature type="region of interest" description="Disordered" evidence="7">
    <location>
        <begin position="823"/>
        <end position="842"/>
    </location>
</feature>
<organism evidence="9 10">
    <name type="scientific">Herbiconiux flava</name>
    <dbReference type="NCBI Taxonomy" id="881268"/>
    <lineage>
        <taxon>Bacteria</taxon>
        <taxon>Bacillati</taxon>
        <taxon>Actinomycetota</taxon>
        <taxon>Actinomycetes</taxon>
        <taxon>Micrococcales</taxon>
        <taxon>Microbacteriaceae</taxon>
        <taxon>Herbiconiux</taxon>
    </lineage>
</organism>
<dbReference type="Pfam" id="PF01915">
    <property type="entry name" value="Glyco_hydro_3_C"/>
    <property type="match status" value="1"/>
</dbReference>
<evidence type="ECO:0000259" key="8">
    <source>
        <dbReference type="SMART" id="SM01217"/>
    </source>
</evidence>
<evidence type="ECO:0000256" key="5">
    <source>
        <dbReference type="ARBA" id="ARBA00074219"/>
    </source>
</evidence>
<reference evidence="9 10" key="1">
    <citation type="submission" date="2020-07" db="EMBL/GenBank/DDBJ databases">
        <title>Sequencing the genomes of 1000 actinobacteria strains.</title>
        <authorList>
            <person name="Klenk H.-P."/>
        </authorList>
    </citation>
    <scope>NUCLEOTIDE SEQUENCE [LARGE SCALE GENOMIC DNA]</scope>
    <source>
        <strain evidence="9 10">DSM 26474</strain>
    </source>
</reference>
<dbReference type="FunFam" id="2.60.40.10:FF:000495">
    <property type="entry name" value="Periplasmic beta-glucosidase"/>
    <property type="match status" value="1"/>
</dbReference>
<comment type="similarity">
    <text evidence="1 6">Belongs to the glycosyl hydrolase 3 family.</text>
</comment>
<evidence type="ECO:0000256" key="7">
    <source>
        <dbReference type="SAM" id="MobiDB-lite"/>
    </source>
</evidence>
<evidence type="ECO:0000256" key="2">
    <source>
        <dbReference type="ARBA" id="ARBA00022801"/>
    </source>
</evidence>
<dbReference type="InterPro" id="IPR017853">
    <property type="entry name" value="GH"/>
</dbReference>
<gene>
    <name evidence="9" type="ORF">BJ984_002408</name>
</gene>
<feature type="domain" description="Fibronectin type III-like" evidence="8">
    <location>
        <begin position="611"/>
        <end position="681"/>
    </location>
</feature>
<keyword evidence="2 6" id="KW-0378">Hydrolase</keyword>
<sequence length="842" mass="88857">MSESGDRMTSEDVSALVARLTDAEKVALTAGADAWTTVAVPRLGIPALRLGDGPHGVRRPRDGSGLSMFDSHPATCFPTAAALGASWDESLVREVGAALGREAAAHGIGVLLGPGVNLKRTPVGGRNFEYFSEDPLVSARLGAAWVEGVQATGVGASLKHVAANDTEERRYGIDVVVDERALRELYLAPFEHIVRTARPATVMAAYNRLNGEHCTESRWLLTGVLRSEWGFDGVVVSDWGASWDRATSIPAGTDLSMPGLGRGDDTLVRRSLATDARPGSLGRGALDAAAARVLRLVTAHAGAAVGAPEPDLRAHHELARRAAAAGTVLLQNDGVLPIRVGASVAVIGAMAAEPRYQGAGSSHVVPTRLDTLLDSLRAAVGTSAGAGGGATAAGGVGRGAHPGAVVFATGYDGATNRASDAQLREAGRVAAAADVAVVVVGLPETYETEGVDREHLRLPVDHDRLVETVRAANPRTVVVLQNGAPVELPWRRDVAAILEGYLGGQAGGSALAEVLLGLAEPGGRLAETFPERYHDHPLAHLPNGPATVEYRESLYLGHRWFDSAGEDVAFCFGHGLSYTRFAWGEPVIERGDDEVTVRVTVTNTGERAGSEVVQLYLHDGSAETFRPEQELRGFAKATLEPGASETLTLTLGRRAFSWWNPWASAWQLSPGPFELRLGRSSRDVVHRLAITAPGEPARPAAPAEVPRAYRAPSRALGFPRADFERMLGRSLPPNDPAPPGRFTLDTALGDMQGTRAGRLLLGAVHSQALKTLGAPDAPGVHAAAGEVVAQLTFRMLPTVTDGLLGRRRTLWLLGVMNALSRAGRRAPCRRRAAPRRARGSRS</sequence>
<dbReference type="InterPro" id="IPR019800">
    <property type="entry name" value="Glyco_hydro_3_AS"/>
</dbReference>
<dbReference type="PANTHER" id="PTHR42715:SF10">
    <property type="entry name" value="BETA-GLUCOSIDASE"/>
    <property type="match status" value="1"/>
</dbReference>
<dbReference type="PANTHER" id="PTHR42715">
    <property type="entry name" value="BETA-GLUCOSIDASE"/>
    <property type="match status" value="1"/>
</dbReference>
<evidence type="ECO:0000256" key="3">
    <source>
        <dbReference type="ARBA" id="ARBA00023277"/>
    </source>
</evidence>
<dbReference type="Proteomes" id="UP000549913">
    <property type="component" value="Unassembled WGS sequence"/>
</dbReference>
<dbReference type="InterPro" id="IPR036881">
    <property type="entry name" value="Glyco_hydro_3_C_sf"/>
</dbReference>
<dbReference type="Pfam" id="PF14310">
    <property type="entry name" value="Fn3-like"/>
    <property type="match status" value="1"/>
</dbReference>
<protein>
    <recommendedName>
        <fullName evidence="5">Exo-alpha-(1-&gt;6)-L-arabinopyranosidase</fullName>
    </recommendedName>
</protein>
<dbReference type="InterPro" id="IPR026891">
    <property type="entry name" value="Fn3-like"/>
</dbReference>
<dbReference type="GO" id="GO:0005975">
    <property type="term" value="P:carbohydrate metabolic process"/>
    <property type="evidence" value="ECO:0007669"/>
    <property type="project" value="InterPro"/>
</dbReference>
<evidence type="ECO:0000256" key="4">
    <source>
        <dbReference type="ARBA" id="ARBA00058905"/>
    </source>
</evidence>
<evidence type="ECO:0000256" key="1">
    <source>
        <dbReference type="ARBA" id="ARBA00005336"/>
    </source>
</evidence>
<dbReference type="InterPro" id="IPR013783">
    <property type="entry name" value="Ig-like_fold"/>
</dbReference>
<dbReference type="SUPFAM" id="SSF52279">
    <property type="entry name" value="Beta-D-glucan exohydrolase, C-terminal domain"/>
    <property type="match status" value="1"/>
</dbReference>
<proteinExistence type="inferred from homology"/>
<dbReference type="Gene3D" id="3.20.20.300">
    <property type="entry name" value="Glycoside hydrolase, family 3, N-terminal domain"/>
    <property type="match status" value="1"/>
</dbReference>
<dbReference type="Gene3D" id="3.40.50.1700">
    <property type="entry name" value="Glycoside hydrolase family 3 C-terminal domain"/>
    <property type="match status" value="1"/>
</dbReference>
<dbReference type="PRINTS" id="PR00133">
    <property type="entry name" value="GLHYDRLASE3"/>
</dbReference>
<dbReference type="Gene3D" id="2.60.40.10">
    <property type="entry name" value="Immunoglobulins"/>
    <property type="match status" value="1"/>
</dbReference>
<evidence type="ECO:0000256" key="6">
    <source>
        <dbReference type="RuleBase" id="RU361161"/>
    </source>
</evidence>
<dbReference type="InterPro" id="IPR001764">
    <property type="entry name" value="Glyco_hydro_3_N"/>
</dbReference>
<keyword evidence="3" id="KW-0119">Carbohydrate metabolism</keyword>
<accession>A0A852SRB7</accession>
<keyword evidence="10" id="KW-1185">Reference proteome</keyword>
<dbReference type="InterPro" id="IPR036962">
    <property type="entry name" value="Glyco_hydro_3_N_sf"/>
</dbReference>
<dbReference type="AlphaFoldDB" id="A0A852SRB7"/>
<dbReference type="InterPro" id="IPR050288">
    <property type="entry name" value="Cellulose_deg_GH3"/>
</dbReference>
<dbReference type="Pfam" id="PF00933">
    <property type="entry name" value="Glyco_hydro_3"/>
    <property type="match status" value="1"/>
</dbReference>
<keyword evidence="6 9" id="KW-0326">Glycosidase</keyword>
<comment type="caution">
    <text evidence="9">The sequence shown here is derived from an EMBL/GenBank/DDBJ whole genome shotgun (WGS) entry which is preliminary data.</text>
</comment>
<name>A0A852SRB7_9MICO</name>
<dbReference type="GO" id="GO:0008422">
    <property type="term" value="F:beta-glucosidase activity"/>
    <property type="evidence" value="ECO:0007669"/>
    <property type="project" value="UniProtKB-ARBA"/>
</dbReference>
<dbReference type="RefSeq" id="WP_271206574.1">
    <property type="nucleotide sequence ID" value="NZ_BSEW01000002.1"/>
</dbReference>
<comment type="function">
    <text evidence="4">Catalyzes the hydrolysis of a non-reducing terminal alpha-L-arabinopyranosidic linkage in ginsenoside Rb2 (alpha-L-arabinopyranosyl-(1-&gt;6)-alpha-D-glucopyranosyl) to release alpha-D-glucopyranosyl (Rd). It is not able to hydrolyze alpha-L-arabinofuranosyl-(1-&gt;6)-alpha-D-glucopyranosyl (Rc).</text>
</comment>
<evidence type="ECO:0000313" key="9">
    <source>
        <dbReference type="EMBL" id="NYD71250.1"/>
    </source>
</evidence>
<dbReference type="EMBL" id="JACCBM010000001">
    <property type="protein sequence ID" value="NYD71250.1"/>
    <property type="molecule type" value="Genomic_DNA"/>
</dbReference>
<dbReference type="SUPFAM" id="SSF51445">
    <property type="entry name" value="(Trans)glycosidases"/>
    <property type="match status" value="1"/>
</dbReference>
<dbReference type="SMART" id="SM01217">
    <property type="entry name" value="Fn3_like"/>
    <property type="match status" value="1"/>
</dbReference>